<feature type="transmembrane region" description="Helical" evidence="5">
    <location>
        <begin position="12"/>
        <end position="31"/>
    </location>
</feature>
<keyword evidence="2" id="KW-0201">Cytochrome c-type biogenesis</keyword>
<keyword evidence="5" id="KW-0472">Membrane</keyword>
<dbReference type="GO" id="GO:0016209">
    <property type="term" value="F:antioxidant activity"/>
    <property type="evidence" value="ECO:0007669"/>
    <property type="project" value="InterPro"/>
</dbReference>
<reference evidence="7 8" key="1">
    <citation type="submission" date="2018-09" db="EMBL/GenBank/DDBJ databases">
        <authorList>
            <person name="Wang X."/>
            <person name="Du Z."/>
        </authorList>
    </citation>
    <scope>NUCLEOTIDE SEQUENCE [LARGE SCALE GENOMIC DNA]</scope>
    <source>
        <strain evidence="7 8">N3</strain>
    </source>
</reference>
<dbReference type="InterPro" id="IPR050553">
    <property type="entry name" value="Thioredoxin_ResA/DsbE_sf"/>
</dbReference>
<dbReference type="GO" id="GO:0017004">
    <property type="term" value="P:cytochrome complex assembly"/>
    <property type="evidence" value="ECO:0007669"/>
    <property type="project" value="UniProtKB-KW"/>
</dbReference>
<dbReference type="GO" id="GO:0030313">
    <property type="term" value="C:cell envelope"/>
    <property type="evidence" value="ECO:0007669"/>
    <property type="project" value="UniProtKB-SubCell"/>
</dbReference>
<dbReference type="SUPFAM" id="SSF52833">
    <property type="entry name" value="Thioredoxin-like"/>
    <property type="match status" value="1"/>
</dbReference>
<dbReference type="InterPro" id="IPR013766">
    <property type="entry name" value="Thioredoxin_domain"/>
</dbReference>
<dbReference type="EMBL" id="QXML01000009">
    <property type="protein sequence ID" value="RIW13347.1"/>
    <property type="molecule type" value="Genomic_DNA"/>
</dbReference>
<dbReference type="Pfam" id="PF00578">
    <property type="entry name" value="AhpC-TSA"/>
    <property type="match status" value="1"/>
</dbReference>
<gene>
    <name evidence="7" type="ORF">D0X99_16350</name>
</gene>
<dbReference type="PANTHER" id="PTHR42852:SF6">
    <property type="entry name" value="THIOL:DISULFIDE INTERCHANGE PROTEIN DSBE"/>
    <property type="match status" value="1"/>
</dbReference>
<keyword evidence="4" id="KW-0676">Redox-active center</keyword>
<feature type="domain" description="Thioredoxin" evidence="6">
    <location>
        <begin position="65"/>
        <end position="208"/>
    </location>
</feature>
<protein>
    <submittedName>
        <fullName evidence="7">TlpA family protein disulfide reductase</fullName>
    </submittedName>
</protein>
<keyword evidence="5" id="KW-1133">Transmembrane helix</keyword>
<evidence type="ECO:0000256" key="4">
    <source>
        <dbReference type="ARBA" id="ARBA00023284"/>
    </source>
</evidence>
<keyword evidence="5" id="KW-0812">Transmembrane</keyword>
<sequence length="210" mass="23718">MEDRLIIRFLNLGINSIGIFKCFFLLIMVLFSCSRSSDLEKGELIKEEVFLSNKEIGGSSNSKEPELGDKFLDIQGIGLSGQIHSLASLKGKFILLDFWASWCGPCRKENPNLLSLYKRYRSEGFEIFSYSVDQNSKAWKKAVAADSLIWTNVIEQPDGNYFPSEAIYKVKLLPTSYLINPDGIIVAKDFRGTELEGKLKEVLDISFPKN</sequence>
<dbReference type="InterPro" id="IPR017937">
    <property type="entry name" value="Thioredoxin_CS"/>
</dbReference>
<comment type="caution">
    <text evidence="7">The sequence shown here is derived from an EMBL/GenBank/DDBJ whole genome shotgun (WGS) entry which is preliminary data.</text>
</comment>
<dbReference type="CDD" id="cd02966">
    <property type="entry name" value="TlpA_like_family"/>
    <property type="match status" value="1"/>
</dbReference>
<evidence type="ECO:0000259" key="6">
    <source>
        <dbReference type="PROSITE" id="PS51352"/>
    </source>
</evidence>
<dbReference type="InterPro" id="IPR000866">
    <property type="entry name" value="AhpC/TSA"/>
</dbReference>
<dbReference type="PROSITE" id="PS00194">
    <property type="entry name" value="THIOREDOXIN_1"/>
    <property type="match status" value="1"/>
</dbReference>
<organism evidence="7 8">
    <name type="scientific">Algoriphagus lacus</name>
    <dbReference type="NCBI Taxonomy" id="2056311"/>
    <lineage>
        <taxon>Bacteria</taxon>
        <taxon>Pseudomonadati</taxon>
        <taxon>Bacteroidota</taxon>
        <taxon>Cytophagia</taxon>
        <taxon>Cytophagales</taxon>
        <taxon>Cyclobacteriaceae</taxon>
        <taxon>Algoriphagus</taxon>
    </lineage>
</organism>
<name>A0A418PND9_9BACT</name>
<evidence type="ECO:0000313" key="7">
    <source>
        <dbReference type="EMBL" id="RIW13347.1"/>
    </source>
</evidence>
<dbReference type="InterPro" id="IPR036249">
    <property type="entry name" value="Thioredoxin-like_sf"/>
</dbReference>
<evidence type="ECO:0000256" key="1">
    <source>
        <dbReference type="ARBA" id="ARBA00004196"/>
    </source>
</evidence>
<keyword evidence="8" id="KW-1185">Reference proteome</keyword>
<comment type="subcellular location">
    <subcellularLocation>
        <location evidence="1">Cell envelope</location>
    </subcellularLocation>
</comment>
<evidence type="ECO:0000256" key="5">
    <source>
        <dbReference type="SAM" id="Phobius"/>
    </source>
</evidence>
<evidence type="ECO:0000256" key="2">
    <source>
        <dbReference type="ARBA" id="ARBA00022748"/>
    </source>
</evidence>
<evidence type="ECO:0000313" key="8">
    <source>
        <dbReference type="Proteomes" id="UP000283522"/>
    </source>
</evidence>
<dbReference type="Proteomes" id="UP000283522">
    <property type="component" value="Unassembled WGS sequence"/>
</dbReference>
<dbReference type="PANTHER" id="PTHR42852">
    <property type="entry name" value="THIOL:DISULFIDE INTERCHANGE PROTEIN DSBE"/>
    <property type="match status" value="1"/>
</dbReference>
<dbReference type="PROSITE" id="PS51257">
    <property type="entry name" value="PROKAR_LIPOPROTEIN"/>
    <property type="match status" value="1"/>
</dbReference>
<accession>A0A418PND9</accession>
<dbReference type="PROSITE" id="PS51352">
    <property type="entry name" value="THIOREDOXIN_2"/>
    <property type="match status" value="1"/>
</dbReference>
<dbReference type="GO" id="GO:0016491">
    <property type="term" value="F:oxidoreductase activity"/>
    <property type="evidence" value="ECO:0007669"/>
    <property type="project" value="InterPro"/>
</dbReference>
<proteinExistence type="predicted"/>
<keyword evidence="3" id="KW-1015">Disulfide bond</keyword>
<evidence type="ECO:0000256" key="3">
    <source>
        <dbReference type="ARBA" id="ARBA00023157"/>
    </source>
</evidence>
<dbReference type="AlphaFoldDB" id="A0A418PND9"/>
<dbReference type="Gene3D" id="3.40.30.10">
    <property type="entry name" value="Glutaredoxin"/>
    <property type="match status" value="1"/>
</dbReference>